<dbReference type="InterPro" id="IPR041657">
    <property type="entry name" value="HTH_17"/>
</dbReference>
<dbReference type="Pfam" id="PF12728">
    <property type="entry name" value="HTH_17"/>
    <property type="match status" value="1"/>
</dbReference>
<dbReference type="SUPFAM" id="SSF46955">
    <property type="entry name" value="Putative DNA-binding domain"/>
    <property type="match status" value="1"/>
</dbReference>
<evidence type="ECO:0000259" key="1">
    <source>
        <dbReference type="Pfam" id="PF12728"/>
    </source>
</evidence>
<dbReference type="Gene3D" id="1.10.10.10">
    <property type="entry name" value="Winged helix-like DNA-binding domain superfamily/Winged helix DNA-binding domain"/>
    <property type="match status" value="1"/>
</dbReference>
<keyword evidence="3" id="KW-1185">Reference proteome</keyword>
<reference evidence="3" key="1">
    <citation type="submission" date="2016-10" db="EMBL/GenBank/DDBJ databases">
        <authorList>
            <person name="Varghese N."/>
            <person name="Submissions S."/>
        </authorList>
    </citation>
    <scope>NUCLEOTIDE SEQUENCE [LARGE SCALE GENOMIC DNA]</scope>
    <source>
        <strain evidence="3">DSM 46136</strain>
    </source>
</reference>
<protein>
    <submittedName>
        <fullName evidence="2">Transcriptional regulator, AlpA family</fullName>
    </submittedName>
</protein>
<dbReference type="OrthoDB" id="194758at2"/>
<accession>A0A1I7CC51</accession>
<dbReference type="Proteomes" id="UP000199546">
    <property type="component" value="Unassembled WGS sequence"/>
</dbReference>
<dbReference type="AlphaFoldDB" id="A0A1I7CC51"/>
<dbReference type="STRING" id="1296565.SAMN05660657_04305"/>
<dbReference type="RefSeq" id="WP_093582684.1">
    <property type="nucleotide sequence ID" value="NZ_FPBA01000020.1"/>
</dbReference>
<proteinExistence type="predicted"/>
<organism evidence="2 3">
    <name type="scientific">Geodermatophilus amargosae</name>
    <dbReference type="NCBI Taxonomy" id="1296565"/>
    <lineage>
        <taxon>Bacteria</taxon>
        <taxon>Bacillati</taxon>
        <taxon>Actinomycetota</taxon>
        <taxon>Actinomycetes</taxon>
        <taxon>Geodermatophilales</taxon>
        <taxon>Geodermatophilaceae</taxon>
        <taxon>Geodermatophilus</taxon>
    </lineage>
</organism>
<evidence type="ECO:0000313" key="3">
    <source>
        <dbReference type="Proteomes" id="UP000199546"/>
    </source>
</evidence>
<dbReference type="InterPro" id="IPR036388">
    <property type="entry name" value="WH-like_DNA-bd_sf"/>
</dbReference>
<dbReference type="EMBL" id="FPBA01000020">
    <property type="protein sequence ID" value="SFT96980.1"/>
    <property type="molecule type" value="Genomic_DNA"/>
</dbReference>
<evidence type="ECO:0000313" key="2">
    <source>
        <dbReference type="EMBL" id="SFT96980.1"/>
    </source>
</evidence>
<name>A0A1I7CC51_9ACTN</name>
<sequence length="60" mass="6963">MEQRLSPEEFARRVGVPLATVYRWQSQNTAPRRLKIGKHVRYRLSDVEAWEAKHLSDGAA</sequence>
<dbReference type="InterPro" id="IPR009061">
    <property type="entry name" value="DNA-bd_dom_put_sf"/>
</dbReference>
<feature type="domain" description="Helix-turn-helix" evidence="1">
    <location>
        <begin position="5"/>
        <end position="52"/>
    </location>
</feature>
<gene>
    <name evidence="2" type="ORF">SAMN05660657_04305</name>
</gene>